<evidence type="ECO:0000256" key="2">
    <source>
        <dbReference type="SAM" id="Phobius"/>
    </source>
</evidence>
<protein>
    <submittedName>
        <fullName evidence="3">Uncharacterized protein</fullName>
    </submittedName>
</protein>
<keyword evidence="4" id="KW-1185">Reference proteome</keyword>
<keyword evidence="2" id="KW-0472">Membrane</keyword>
<feature type="compositionally biased region" description="Low complexity" evidence="1">
    <location>
        <begin position="113"/>
        <end position="124"/>
    </location>
</feature>
<feature type="compositionally biased region" description="Basic residues" evidence="1">
    <location>
        <begin position="174"/>
        <end position="189"/>
    </location>
</feature>
<feature type="compositionally biased region" description="Acidic residues" evidence="1">
    <location>
        <begin position="257"/>
        <end position="275"/>
    </location>
</feature>
<feature type="compositionally biased region" description="Low complexity" evidence="1">
    <location>
        <begin position="192"/>
        <end position="214"/>
    </location>
</feature>
<feature type="compositionally biased region" description="Low complexity" evidence="1">
    <location>
        <begin position="661"/>
        <end position="686"/>
    </location>
</feature>
<sequence length="948" mass="102929">MTTVEGGSSMIISSISHDGGIIMMDDDDANLSAIAIATATAIAIATATTMTRRHPRRMGRMGRRRRRSTSTTTSAPIIAFAAMALLVLLSCDNNNAIASSSSSHPPHERSSSRRSTSSCPHRPPLATAATALSTLWGGGEAESRSSSSSSISSPFPSRLPSSSSSTAFSCQHGASHRRPSGARRRRRRREMTTTSTTTMMMMPSSSSTSTSSWGMRRRGGTARTMDVGGIIMPASRMSCRLSPPTMTMNDGDVNDVHDDDDDDDDDDDEEEDDIDEVRLNRISWLPSVLLGERPYRRTSSDAVEGEGGGRGDAGATKDAVVGDAARYVDVHRGGGDDDTTSHRRGGGRMDVDDDVGGDIRRGGVGRRVEILPVLPMKMVRGLMMGGEYSMASDDDDDGGESSRYGAGVWEDGGGGGRGRRNDVGGSSSSSSGSGSGLGGGRVSGGLFSGTSGYLPHTRGHVFTVAEPRYKRLYDDLLRLGNYHVARRDGAIRRGEYDDVMGVGASSTPSSSSFLSDPDDKRRFIVTAENPTEDGVFAEYGLLFQLRDLDEVAAVGEGMTLEELEEISGGLVGYANDDDDDDDDDDDVEDVMNMLLRTHYEATHDVVGRVRIHRFVNPECYNDGPEGEEYLMAEATVLDVVENDTTKMRRMIEERKRRLREAQQAPPTTTMTATRLDAQQQQPQQQQIRAVGDVAKAVARIKEELRSSVGEAFEQNRQQQQQQQQHQDTSDNIKGKSRPSLDGAAASLDHKKSGKGPISLGGMGVYVERRSDDSLTKEERSLRDSFARLVALQHELNEECRFTRVSVQTFGVGQVGVWLSAAAWSQFVEKRLEATYDGMQSELQAKLVEYLADSGGLGDSGRGIGGYINAKHAQNDDVMEGSGYVEVGETIDFDDLSPELQQEFQFVQARATEELGPLALERAIQIQCIVQAESYSERLDLLREMGMLK</sequence>
<comment type="caution">
    <text evidence="3">The sequence shown here is derived from an EMBL/GenBank/DDBJ whole genome shotgun (WGS) entry which is preliminary data.</text>
</comment>
<feature type="region of interest" description="Disordered" evidence="1">
    <location>
        <begin position="712"/>
        <end position="762"/>
    </location>
</feature>
<dbReference type="AlphaFoldDB" id="A0ABD3RY80"/>
<evidence type="ECO:0000256" key="1">
    <source>
        <dbReference type="SAM" id="MobiDB-lite"/>
    </source>
</evidence>
<feature type="region of interest" description="Disordered" evidence="1">
    <location>
        <begin position="390"/>
        <end position="441"/>
    </location>
</feature>
<feature type="region of interest" description="Disordered" evidence="1">
    <location>
        <begin position="239"/>
        <end position="278"/>
    </location>
</feature>
<feature type="region of interest" description="Disordered" evidence="1">
    <location>
        <begin position="98"/>
        <end position="124"/>
    </location>
</feature>
<evidence type="ECO:0000313" key="3">
    <source>
        <dbReference type="EMBL" id="KAL3817194.1"/>
    </source>
</evidence>
<feature type="region of interest" description="Disordered" evidence="1">
    <location>
        <begin position="655"/>
        <end position="687"/>
    </location>
</feature>
<keyword evidence="2" id="KW-0812">Transmembrane</keyword>
<feature type="compositionally biased region" description="Low complexity" evidence="1">
    <location>
        <begin position="144"/>
        <end position="165"/>
    </location>
</feature>
<feature type="compositionally biased region" description="Low complexity" evidence="1">
    <location>
        <begin position="423"/>
        <end position="432"/>
    </location>
</feature>
<feature type="region of interest" description="Disordered" evidence="1">
    <location>
        <begin position="51"/>
        <end position="73"/>
    </location>
</feature>
<gene>
    <name evidence="3" type="ORF">ACHAXA_007737</name>
</gene>
<reference evidence="3 4" key="1">
    <citation type="submission" date="2024-10" db="EMBL/GenBank/DDBJ databases">
        <title>Updated reference genomes for cyclostephanoid diatoms.</title>
        <authorList>
            <person name="Roberts W.R."/>
            <person name="Alverson A.J."/>
        </authorList>
    </citation>
    <scope>NUCLEOTIDE SEQUENCE [LARGE SCALE GENOMIC DNA]</scope>
    <source>
        <strain evidence="3 4">AJA228-03</strain>
    </source>
</reference>
<evidence type="ECO:0000313" key="4">
    <source>
        <dbReference type="Proteomes" id="UP001530377"/>
    </source>
</evidence>
<feature type="compositionally biased region" description="Low complexity" evidence="1">
    <location>
        <begin position="717"/>
        <end position="726"/>
    </location>
</feature>
<feature type="compositionally biased region" description="Basic residues" evidence="1">
    <location>
        <begin position="51"/>
        <end position="68"/>
    </location>
</feature>
<dbReference type="Proteomes" id="UP001530377">
    <property type="component" value="Unassembled WGS sequence"/>
</dbReference>
<feature type="transmembrane region" description="Helical" evidence="2">
    <location>
        <begin position="71"/>
        <end position="89"/>
    </location>
</feature>
<feature type="transmembrane region" description="Helical" evidence="2">
    <location>
        <begin position="31"/>
        <end position="50"/>
    </location>
</feature>
<feature type="region of interest" description="Disordered" evidence="1">
    <location>
        <begin position="296"/>
        <end position="358"/>
    </location>
</feature>
<keyword evidence="2" id="KW-1133">Transmembrane helix</keyword>
<dbReference type="EMBL" id="JALLPB020000116">
    <property type="protein sequence ID" value="KAL3817194.1"/>
    <property type="molecule type" value="Genomic_DNA"/>
</dbReference>
<accession>A0ABD3RY80</accession>
<organism evidence="3 4">
    <name type="scientific">Cyclostephanos tholiformis</name>
    <dbReference type="NCBI Taxonomy" id="382380"/>
    <lineage>
        <taxon>Eukaryota</taxon>
        <taxon>Sar</taxon>
        <taxon>Stramenopiles</taxon>
        <taxon>Ochrophyta</taxon>
        <taxon>Bacillariophyta</taxon>
        <taxon>Coscinodiscophyceae</taxon>
        <taxon>Thalassiosirophycidae</taxon>
        <taxon>Stephanodiscales</taxon>
        <taxon>Stephanodiscaceae</taxon>
        <taxon>Cyclostephanos</taxon>
    </lineage>
</organism>
<proteinExistence type="predicted"/>
<feature type="region of interest" description="Disordered" evidence="1">
    <location>
        <begin position="137"/>
        <end position="220"/>
    </location>
</feature>
<feature type="compositionally biased region" description="Basic and acidic residues" evidence="1">
    <location>
        <begin position="326"/>
        <end position="341"/>
    </location>
</feature>
<name>A0ABD3RY80_9STRA</name>